<dbReference type="Proteomes" id="UP000429523">
    <property type="component" value="Unassembled WGS sequence"/>
</dbReference>
<evidence type="ECO:0000313" key="10">
    <source>
        <dbReference type="Proteomes" id="UP000437068"/>
    </source>
</evidence>
<dbReference type="AlphaFoldDB" id="A0A6A3DU74"/>
<proteinExistence type="predicted"/>
<dbReference type="EMBL" id="QXGB01002973">
    <property type="protein sequence ID" value="KAE9173664.1"/>
    <property type="molecule type" value="Genomic_DNA"/>
</dbReference>
<evidence type="ECO:0000313" key="9">
    <source>
        <dbReference type="Proteomes" id="UP000433483"/>
    </source>
</evidence>
<dbReference type="Proteomes" id="UP000440732">
    <property type="component" value="Unassembled WGS sequence"/>
</dbReference>
<evidence type="ECO:0000313" key="5">
    <source>
        <dbReference type="EMBL" id="KAE9173664.1"/>
    </source>
</evidence>
<gene>
    <name evidence="7" type="ORF">PF001_g25530</name>
    <name evidence="6" type="ORF">PF002_g26944</name>
    <name evidence="5" type="ORF">PF005_g26174</name>
    <name evidence="4" type="ORF">PF006_g22802</name>
    <name evidence="3" type="ORF">PF007_g25152</name>
    <name evidence="2" type="ORF">PF009_g26919</name>
</gene>
<evidence type="ECO:0000256" key="1">
    <source>
        <dbReference type="SAM" id="SignalP"/>
    </source>
</evidence>
<dbReference type="EMBL" id="QXFZ01002648">
    <property type="protein sequence ID" value="KAE9075049.1"/>
    <property type="molecule type" value="Genomic_DNA"/>
</dbReference>
<comment type="caution">
    <text evidence="2">The sequence shown here is derived from an EMBL/GenBank/DDBJ whole genome shotgun (WGS) entry which is preliminary data.</text>
</comment>
<evidence type="ECO:0000313" key="8">
    <source>
        <dbReference type="Proteomes" id="UP000429523"/>
    </source>
</evidence>
<evidence type="ECO:0000313" key="3">
    <source>
        <dbReference type="EMBL" id="KAE9075049.1"/>
    </source>
</evidence>
<evidence type="ECO:0000313" key="12">
    <source>
        <dbReference type="Proteomes" id="UP000440732"/>
    </source>
</evidence>
<dbReference type="EMBL" id="QXGF01002960">
    <property type="protein sequence ID" value="KAE8922821.1"/>
    <property type="molecule type" value="Genomic_DNA"/>
</dbReference>
<dbReference type="Proteomes" id="UP000441208">
    <property type="component" value="Unassembled WGS sequence"/>
</dbReference>
<evidence type="ECO:0000313" key="4">
    <source>
        <dbReference type="EMBL" id="KAE9100881.1"/>
    </source>
</evidence>
<name>A0A6A3DU74_9STRA</name>
<evidence type="ECO:0000313" key="6">
    <source>
        <dbReference type="EMBL" id="KAE9182593.1"/>
    </source>
</evidence>
<protein>
    <submittedName>
        <fullName evidence="2">Uncharacterized protein</fullName>
    </submittedName>
</protein>
<sequence>MNVWVGIIGAGLDCLLGMDFMVAAGGPSGLRDERLGRYHWSRSGLLVRNGFHGCCRW</sequence>
<feature type="chain" id="PRO_5036379328" evidence="1">
    <location>
        <begin position="18"/>
        <end position="57"/>
    </location>
</feature>
<accession>A0A6A3DU74</accession>
<evidence type="ECO:0000313" key="2">
    <source>
        <dbReference type="EMBL" id="KAE8922821.1"/>
    </source>
</evidence>
<dbReference type="EMBL" id="QXGA01002266">
    <property type="protein sequence ID" value="KAE9100881.1"/>
    <property type="molecule type" value="Genomic_DNA"/>
</dbReference>
<evidence type="ECO:0000313" key="11">
    <source>
        <dbReference type="Proteomes" id="UP000440367"/>
    </source>
</evidence>
<keyword evidence="1" id="KW-0732">Signal</keyword>
<reference evidence="8 9" key="1">
    <citation type="submission" date="2018-08" db="EMBL/GenBank/DDBJ databases">
        <title>Genomic investigation of the strawberry pathogen Phytophthora fragariae indicates pathogenicity is determined by transcriptional variation in three key races.</title>
        <authorList>
            <person name="Adams T.M."/>
            <person name="Armitage A.D."/>
            <person name="Sobczyk M.K."/>
            <person name="Bates H.J."/>
            <person name="Dunwell J.M."/>
            <person name="Nellist C.F."/>
            <person name="Harrison R.J."/>
        </authorList>
    </citation>
    <scope>NUCLEOTIDE SEQUENCE [LARGE SCALE GENOMIC DNA]</scope>
    <source>
        <strain evidence="7 10">A4</strain>
        <strain evidence="6 11">BC-1</strain>
        <strain evidence="5 9">NOV-27</strain>
        <strain evidence="4 12">NOV-5</strain>
        <strain evidence="3 13">NOV-71</strain>
        <strain evidence="2 8">NOV-9</strain>
    </source>
</reference>
<dbReference type="EMBL" id="QXGE01003010">
    <property type="protein sequence ID" value="KAE9277687.1"/>
    <property type="molecule type" value="Genomic_DNA"/>
</dbReference>
<evidence type="ECO:0000313" key="13">
    <source>
        <dbReference type="Proteomes" id="UP000441208"/>
    </source>
</evidence>
<dbReference type="EMBL" id="QXGD01002919">
    <property type="protein sequence ID" value="KAE9182593.1"/>
    <property type="molecule type" value="Genomic_DNA"/>
</dbReference>
<dbReference type="Proteomes" id="UP000433483">
    <property type="component" value="Unassembled WGS sequence"/>
</dbReference>
<dbReference type="Proteomes" id="UP000440367">
    <property type="component" value="Unassembled WGS sequence"/>
</dbReference>
<feature type="signal peptide" evidence="1">
    <location>
        <begin position="1"/>
        <end position="17"/>
    </location>
</feature>
<dbReference type="Proteomes" id="UP000437068">
    <property type="component" value="Unassembled WGS sequence"/>
</dbReference>
<organism evidence="2 8">
    <name type="scientific">Phytophthora fragariae</name>
    <dbReference type="NCBI Taxonomy" id="53985"/>
    <lineage>
        <taxon>Eukaryota</taxon>
        <taxon>Sar</taxon>
        <taxon>Stramenopiles</taxon>
        <taxon>Oomycota</taxon>
        <taxon>Peronosporomycetes</taxon>
        <taxon>Peronosporales</taxon>
        <taxon>Peronosporaceae</taxon>
        <taxon>Phytophthora</taxon>
    </lineage>
</organism>
<evidence type="ECO:0000313" key="7">
    <source>
        <dbReference type="EMBL" id="KAE9277687.1"/>
    </source>
</evidence>
<keyword evidence="9" id="KW-1185">Reference proteome</keyword>